<evidence type="ECO:0000256" key="5">
    <source>
        <dbReference type="ARBA" id="ARBA00023157"/>
    </source>
</evidence>
<dbReference type="RefSeq" id="WP_184313794.1">
    <property type="nucleotide sequence ID" value="NZ_JACHEN010000054.1"/>
</dbReference>
<dbReference type="GO" id="GO:0016020">
    <property type="term" value="C:membrane"/>
    <property type="evidence" value="ECO:0007669"/>
    <property type="project" value="InterPro"/>
</dbReference>
<feature type="domain" description="Rieske" evidence="6">
    <location>
        <begin position="420"/>
        <end position="514"/>
    </location>
</feature>
<dbReference type="Proteomes" id="UP000579281">
    <property type="component" value="Unassembled WGS sequence"/>
</dbReference>
<dbReference type="CDD" id="cd03477">
    <property type="entry name" value="Rieske_YhfW_C"/>
    <property type="match status" value="1"/>
</dbReference>
<dbReference type="GO" id="GO:0005737">
    <property type="term" value="C:cytoplasm"/>
    <property type="evidence" value="ECO:0007669"/>
    <property type="project" value="TreeGrafter"/>
</dbReference>
<dbReference type="GO" id="GO:0046872">
    <property type="term" value="F:metal ion binding"/>
    <property type="evidence" value="ECO:0007669"/>
    <property type="project" value="UniProtKB-KW"/>
</dbReference>
<dbReference type="InterPro" id="IPR036922">
    <property type="entry name" value="Rieske_2Fe-2S_sf"/>
</dbReference>
<keyword evidence="4" id="KW-0411">Iron-sulfur</keyword>
<reference evidence="7 8" key="1">
    <citation type="submission" date="2020-08" db="EMBL/GenBank/DDBJ databases">
        <title>Genomic Encyclopedia of Type Strains, Phase IV (KMG-IV): sequencing the most valuable type-strain genomes for metagenomic binning, comparative biology and taxonomic classification.</title>
        <authorList>
            <person name="Goeker M."/>
        </authorList>
    </citation>
    <scope>NUCLEOTIDE SEQUENCE [LARGE SCALE GENOMIC DNA]</scope>
    <source>
        <strain evidence="7 8">DSM 103526</strain>
    </source>
</reference>
<dbReference type="InterPro" id="IPR036188">
    <property type="entry name" value="FAD/NAD-bd_sf"/>
</dbReference>
<dbReference type="AlphaFoldDB" id="A0A841L9G9"/>
<evidence type="ECO:0000256" key="1">
    <source>
        <dbReference type="ARBA" id="ARBA00022714"/>
    </source>
</evidence>
<dbReference type="EMBL" id="JACHEN010000054">
    <property type="protein sequence ID" value="MBB6218895.1"/>
    <property type="molecule type" value="Genomic_DNA"/>
</dbReference>
<evidence type="ECO:0000313" key="8">
    <source>
        <dbReference type="Proteomes" id="UP000579281"/>
    </source>
</evidence>
<proteinExistence type="predicted"/>
<name>A0A841L9G9_9FIRM</name>
<evidence type="ECO:0000259" key="6">
    <source>
        <dbReference type="PROSITE" id="PS51296"/>
    </source>
</evidence>
<dbReference type="Pfam" id="PF00355">
    <property type="entry name" value="Rieske"/>
    <property type="match status" value="1"/>
</dbReference>
<keyword evidence="2" id="KW-0479">Metal-binding</keyword>
<gene>
    <name evidence="7" type="ORF">HNQ80_005070</name>
</gene>
<evidence type="ECO:0000313" key="7">
    <source>
        <dbReference type="EMBL" id="MBB6218895.1"/>
    </source>
</evidence>
<dbReference type="FunFam" id="2.102.10.10:FF:000014">
    <property type="entry name" value="Oxidoreductase, FAD dependent"/>
    <property type="match status" value="1"/>
</dbReference>
<protein>
    <submittedName>
        <fullName evidence="7">Glycine/D-amino acid oxidase-like deaminating enzyme/nitrite reductase/ring-hydroxylating ferredoxin subunit</fullName>
    </submittedName>
</protein>
<dbReference type="Gene3D" id="2.102.10.10">
    <property type="entry name" value="Rieske [2Fe-2S] iron-sulphur domain"/>
    <property type="match status" value="1"/>
</dbReference>
<sequence length="514" mass="57436">MNHTKQDGKIFTTPPQSYWITSTPQTDYPTLKEDVKVDVVIVGGGMVGITVASLLKKEGLTVTVVEADRILQGTTGHTTAKLTSQHGLTYDKLKSQHGNERAKQYAEANETAIHFVANTIKEKQIDCDFSWQPAYIYTQSDQYVKKIVQELEAASSLGIKASYLEETPLPFPVKAAIRFDDQAQFHPRKFLLALAKEIPGEGSHIFEMSPVVDVKDGNTYTVITRNGGKITAEKMIVASHYPFYDIPGLYFARLYVHRSYVLAGKIKETFPGGMYINAESPARSLRSLPTENGELVMFIGDHHKAGQGEDTMNHYEHLREFAQQIYTLEDIPYRWSTQDCMPLDHVPYVGQITSFKPNAYVATGFRKWGMTNSIASSMIIRDLIIKGESPWAPVYDPSRFTPMASAKNFIVENLDVVGELYAGKISPVPDDVEVKIGEGKIVEIDGHRSGAYRDEKGTLHLVDTTCTHLGCELHWNAAENSWDCPCHGSRYSYNGDVLEGPTTKPLKKLTIHQH</sequence>
<dbReference type="PRINTS" id="PR00162">
    <property type="entry name" value="RIESKE"/>
</dbReference>
<dbReference type="InterPro" id="IPR038010">
    <property type="entry name" value="YhfW_C"/>
</dbReference>
<dbReference type="SUPFAM" id="SSF51905">
    <property type="entry name" value="FAD/NAD(P)-binding domain"/>
    <property type="match status" value="1"/>
</dbReference>
<dbReference type="Gene3D" id="3.30.9.10">
    <property type="entry name" value="D-Amino Acid Oxidase, subunit A, domain 2"/>
    <property type="match status" value="1"/>
</dbReference>
<dbReference type="InterPro" id="IPR005805">
    <property type="entry name" value="Rieske_Fe-S_prot_C"/>
</dbReference>
<dbReference type="Gene3D" id="3.50.50.60">
    <property type="entry name" value="FAD/NAD(P)-binding domain"/>
    <property type="match status" value="1"/>
</dbReference>
<evidence type="ECO:0000256" key="3">
    <source>
        <dbReference type="ARBA" id="ARBA00023004"/>
    </source>
</evidence>
<organism evidence="7 8">
    <name type="scientific">Anaerosolibacter carboniphilus</name>
    <dbReference type="NCBI Taxonomy" id="1417629"/>
    <lineage>
        <taxon>Bacteria</taxon>
        <taxon>Bacillati</taxon>
        <taxon>Bacillota</taxon>
        <taxon>Clostridia</taxon>
        <taxon>Peptostreptococcales</taxon>
        <taxon>Thermotaleaceae</taxon>
        <taxon>Anaerosolibacter</taxon>
    </lineage>
</organism>
<keyword evidence="1" id="KW-0001">2Fe-2S</keyword>
<dbReference type="GO" id="GO:0016705">
    <property type="term" value="F:oxidoreductase activity, acting on paired donors, with incorporation or reduction of molecular oxygen"/>
    <property type="evidence" value="ECO:0007669"/>
    <property type="project" value="UniProtKB-ARBA"/>
</dbReference>
<dbReference type="PROSITE" id="PS51296">
    <property type="entry name" value="RIESKE"/>
    <property type="match status" value="1"/>
</dbReference>
<keyword evidence="5" id="KW-1015">Disulfide bond</keyword>
<evidence type="ECO:0000256" key="4">
    <source>
        <dbReference type="ARBA" id="ARBA00023014"/>
    </source>
</evidence>
<evidence type="ECO:0000256" key="2">
    <source>
        <dbReference type="ARBA" id="ARBA00022723"/>
    </source>
</evidence>
<dbReference type="InterPro" id="IPR017941">
    <property type="entry name" value="Rieske_2Fe-2S"/>
</dbReference>
<comment type="caution">
    <text evidence="7">The sequence shown here is derived from an EMBL/GenBank/DDBJ whole genome shotgun (WGS) entry which is preliminary data.</text>
</comment>
<dbReference type="PANTHER" id="PTHR13847:SF274">
    <property type="entry name" value="RIESKE 2FE-2S IRON-SULFUR PROTEIN YHFW-RELATED"/>
    <property type="match status" value="1"/>
</dbReference>
<dbReference type="InterPro" id="IPR006076">
    <property type="entry name" value="FAD-dep_OxRdtase"/>
</dbReference>
<dbReference type="GO" id="GO:0051537">
    <property type="term" value="F:2 iron, 2 sulfur cluster binding"/>
    <property type="evidence" value="ECO:0007669"/>
    <property type="project" value="UniProtKB-KW"/>
</dbReference>
<dbReference type="PANTHER" id="PTHR13847">
    <property type="entry name" value="SARCOSINE DEHYDROGENASE-RELATED"/>
    <property type="match status" value="1"/>
</dbReference>
<accession>A0A841L9G9</accession>
<keyword evidence="3" id="KW-0408">Iron</keyword>
<dbReference type="SUPFAM" id="SSF50022">
    <property type="entry name" value="ISP domain"/>
    <property type="match status" value="1"/>
</dbReference>
<keyword evidence="8" id="KW-1185">Reference proteome</keyword>
<dbReference type="GO" id="GO:0004497">
    <property type="term" value="F:monooxygenase activity"/>
    <property type="evidence" value="ECO:0007669"/>
    <property type="project" value="UniProtKB-ARBA"/>
</dbReference>
<dbReference type="Pfam" id="PF01266">
    <property type="entry name" value="DAO"/>
    <property type="match status" value="1"/>
</dbReference>